<comment type="subcellular location">
    <subcellularLocation>
        <location evidence="1 9">Cell outer membrane</location>
        <topology evidence="1 9">Multi-pass membrane protein</topology>
    </subcellularLocation>
</comment>
<proteinExistence type="inferred from homology"/>
<dbReference type="STRING" id="1444770.AF72_09750"/>
<dbReference type="InterPro" id="IPR025885">
    <property type="entry name" value="PapC_N"/>
</dbReference>
<evidence type="ECO:0000313" key="12">
    <source>
        <dbReference type="EMBL" id="EWS77677.1"/>
    </source>
</evidence>
<dbReference type="InterPro" id="IPR042186">
    <property type="entry name" value="FimD_plug_dom"/>
</dbReference>
<dbReference type="InterPro" id="IPR018030">
    <property type="entry name" value="Fimbrial_membr_usher_CS"/>
</dbReference>
<dbReference type="AlphaFoldDB" id="Z9JIU8"/>
<dbReference type="Gene3D" id="2.60.40.2610">
    <property type="entry name" value="Outer membrane usher protein FimD, plug domain"/>
    <property type="match status" value="1"/>
</dbReference>
<dbReference type="InterPro" id="IPR043142">
    <property type="entry name" value="PapC-like_C_sf"/>
</dbReference>
<dbReference type="PANTHER" id="PTHR30451:SF20">
    <property type="entry name" value="FIMBRIAE USHER"/>
    <property type="match status" value="1"/>
</dbReference>
<dbReference type="EMBL" id="JAJPPU010000002">
    <property type="protein sequence ID" value="MCD8472853.1"/>
    <property type="molecule type" value="Genomic_DNA"/>
</dbReference>
<dbReference type="GO" id="GO:0009297">
    <property type="term" value="P:pilus assembly"/>
    <property type="evidence" value="ECO:0007669"/>
    <property type="project" value="InterPro"/>
</dbReference>
<gene>
    <name evidence="12" type="ORF">AF72_09750</name>
    <name evidence="13" type="ORF">LPH55_05080</name>
</gene>
<sequence>MNKQDISQPRKVGTLQLSSASFVPESEIASSCRLIAPELTFTQVRGHYFKQRMLVAAIASACTLMMSRLACAETEPDNLGQRMLVAKAENTAPQRVAQAVNFNSNFLVGQARSVDLDMFARGNPVMPGLYRADLYVNGQWKGRRDMEFRNTGGQEAVTCMTLTMLEELGVDTSALTDAGADIHACKSIDQWLPDAYARFDVATQRLDVSIPQVAMRRSARGYVSPSLWDRGVNAGFIGYSFNWYGGRNVNATSGRQRGDSAYLGIASGLNLGNWQFRHNSSYSWNSNDGSLWQNIATYAQRAFPDISSMLTVGDAYTSGELFDSIGFRGVNLATDDRMLPDSLRGYAPIVRGIAQSNARVEIRQNGQLIYSTTVAPGAFVIDDLYPTGYGGDLQVTVHETDGRQQQFSVPYGSVAQMLRAGSQRHSLTVGKVRNDMLRHTPYLLEGTYQRGISNALTAYAGSTISQRYIAAIAGAGISTPVGAFALDGTVARTKLRNDAFSGTSVRLSYSKLLSETNTNITLAAYRYSTSGFYGLQDAIMAMDYEKRGFSNAAIYRQRSQLQLTVNQSLGPSLGSLYLTGSARQYWNQRGSTIQYQAGYNVAYKGVNFGLSALRSQVPTMHSDTQMLFTVSVPLGKTNPVTVTSNIGLRNGRYDSSRASMVGSAGKDNVLTYGIAASDMRNNDTMIDGNVQYRSRYTALSGSYSHSRSYRQMSLGANGTMVVHSGGVTLAPQRGDTMVIVEAPAAKDASVSNVSGVRIDQRGYAVVPYASPYRMNIITLDPQGMNADVELETSSQLVAPYAGAISKVTFGTRKGRALIINARAPNGQPLPFGAQVLDAQGQSIGLVAQGSLIYVRAQDPQGRLTIKWGDQAAQQCHVEYQLPPNEASPRSGSFTTLEAVCR</sequence>
<feature type="domain" description="PapC-like C-terminal" evidence="10">
    <location>
        <begin position="819"/>
        <end position="883"/>
    </location>
</feature>
<keyword evidence="8 9" id="KW-0998">Cell outer membrane</keyword>
<dbReference type="OrthoDB" id="8587at2"/>
<accession>Z9JIU8</accession>
<dbReference type="PROSITE" id="PS01151">
    <property type="entry name" value="FIMBRIAL_USHER"/>
    <property type="match status" value="1"/>
</dbReference>
<dbReference type="GeneID" id="68899723"/>
<evidence type="ECO:0000256" key="3">
    <source>
        <dbReference type="ARBA" id="ARBA00022448"/>
    </source>
</evidence>
<comment type="caution">
    <text evidence="12">The sequence shown here is derived from an EMBL/GenBank/DDBJ whole genome shotgun (WGS) entry which is preliminary data.</text>
</comment>
<keyword evidence="4" id="KW-1134">Transmembrane beta strand</keyword>
<dbReference type="RefSeq" id="WP_038271854.1">
    <property type="nucleotide sequence ID" value="NZ_CP053627.1"/>
</dbReference>
<dbReference type="Proteomes" id="UP001430701">
    <property type="component" value="Unassembled WGS sequence"/>
</dbReference>
<keyword evidence="9" id="KW-1029">Fimbrium biogenesis</keyword>
<evidence type="ECO:0000256" key="1">
    <source>
        <dbReference type="ARBA" id="ARBA00004571"/>
    </source>
</evidence>
<dbReference type="PATRIC" id="fig|1444770.3.peg.2316"/>
<evidence type="ECO:0000313" key="13">
    <source>
        <dbReference type="EMBL" id="MCD8472853.1"/>
    </source>
</evidence>
<evidence type="ECO:0000259" key="10">
    <source>
        <dbReference type="Pfam" id="PF13953"/>
    </source>
</evidence>
<dbReference type="eggNOG" id="COG3188">
    <property type="taxonomic scope" value="Bacteria"/>
</dbReference>
<keyword evidence="5 9" id="KW-0812">Transmembrane</keyword>
<keyword evidence="15" id="KW-1185">Reference proteome</keyword>
<dbReference type="InterPro" id="IPR000015">
    <property type="entry name" value="Fimb_usher"/>
</dbReference>
<dbReference type="Pfam" id="PF13953">
    <property type="entry name" value="PapC_C"/>
    <property type="match status" value="1"/>
</dbReference>
<evidence type="ECO:0000256" key="8">
    <source>
        <dbReference type="ARBA" id="ARBA00023237"/>
    </source>
</evidence>
<evidence type="ECO:0000313" key="14">
    <source>
        <dbReference type="Proteomes" id="UP000020406"/>
    </source>
</evidence>
<evidence type="ECO:0000256" key="9">
    <source>
        <dbReference type="RuleBase" id="RU003884"/>
    </source>
</evidence>
<evidence type="ECO:0000313" key="15">
    <source>
        <dbReference type="Proteomes" id="UP001430701"/>
    </source>
</evidence>
<dbReference type="EMBL" id="JDSQ01000016">
    <property type="protein sequence ID" value="EWS77677.1"/>
    <property type="molecule type" value="Genomic_DNA"/>
</dbReference>
<dbReference type="Proteomes" id="UP000020406">
    <property type="component" value="Unassembled WGS sequence"/>
</dbReference>
<dbReference type="FunFam" id="2.60.40.3110:FF:000001">
    <property type="entry name" value="Putative fimbrial outer membrane usher"/>
    <property type="match status" value="1"/>
</dbReference>
<protein>
    <submittedName>
        <fullName evidence="13">Fimbrial biogenesis outer membrane usher protein</fullName>
    </submittedName>
    <submittedName>
        <fullName evidence="12">Fimbrial protein</fullName>
    </submittedName>
</protein>
<dbReference type="Gene3D" id="3.10.20.410">
    <property type="match status" value="1"/>
</dbReference>
<dbReference type="Pfam" id="PF00577">
    <property type="entry name" value="Usher"/>
    <property type="match status" value="1"/>
</dbReference>
<feature type="domain" description="PapC N-terminal" evidence="11">
    <location>
        <begin position="101"/>
        <end position="242"/>
    </location>
</feature>
<organism evidence="12 14">
    <name type="scientific">Xylella taiwanensis</name>
    <dbReference type="NCBI Taxonomy" id="1444770"/>
    <lineage>
        <taxon>Bacteria</taxon>
        <taxon>Pseudomonadati</taxon>
        <taxon>Pseudomonadota</taxon>
        <taxon>Gammaproteobacteria</taxon>
        <taxon>Lysobacterales</taxon>
        <taxon>Lysobacteraceae</taxon>
        <taxon>Xylella</taxon>
    </lineage>
</organism>
<evidence type="ECO:0000256" key="4">
    <source>
        <dbReference type="ARBA" id="ARBA00022452"/>
    </source>
</evidence>
<dbReference type="InterPro" id="IPR037224">
    <property type="entry name" value="PapC_N_sf"/>
</dbReference>
<keyword evidence="6" id="KW-0732">Signal</keyword>
<evidence type="ECO:0000256" key="5">
    <source>
        <dbReference type="ARBA" id="ARBA00022692"/>
    </source>
</evidence>
<dbReference type="KEGG" id="xtw:AB672_00340"/>
<dbReference type="InterPro" id="IPR025949">
    <property type="entry name" value="PapC-like_C"/>
</dbReference>
<dbReference type="Gene3D" id="2.60.40.2070">
    <property type="match status" value="1"/>
</dbReference>
<dbReference type="SUPFAM" id="SSF141729">
    <property type="entry name" value="FimD N-terminal domain-like"/>
    <property type="match status" value="1"/>
</dbReference>
<evidence type="ECO:0000256" key="6">
    <source>
        <dbReference type="ARBA" id="ARBA00022729"/>
    </source>
</evidence>
<dbReference type="PANTHER" id="PTHR30451">
    <property type="entry name" value="OUTER MEMBRANE USHER PROTEIN"/>
    <property type="match status" value="1"/>
</dbReference>
<dbReference type="Gene3D" id="2.60.40.3110">
    <property type="match status" value="1"/>
</dbReference>
<reference evidence="13" key="2">
    <citation type="submission" date="2021-11" db="EMBL/GenBank/DDBJ databases">
        <title>Genome sequence of Xylella taiwanensis PLS432.</title>
        <authorList>
            <person name="Weng L.-W."/>
            <person name="Su C.-C."/>
            <person name="Tsai C.-W."/>
            <person name="Kuo C.-H."/>
        </authorList>
    </citation>
    <scope>NUCLEOTIDE SEQUENCE</scope>
    <source>
        <strain evidence="13">PLS432</strain>
    </source>
</reference>
<keyword evidence="3 9" id="KW-0813">Transport</keyword>
<evidence type="ECO:0000256" key="2">
    <source>
        <dbReference type="ARBA" id="ARBA00008064"/>
    </source>
</evidence>
<dbReference type="GO" id="GO:0009279">
    <property type="term" value="C:cell outer membrane"/>
    <property type="evidence" value="ECO:0007669"/>
    <property type="project" value="UniProtKB-SubCell"/>
</dbReference>
<dbReference type="Pfam" id="PF13954">
    <property type="entry name" value="PapC_N"/>
    <property type="match status" value="1"/>
</dbReference>
<name>Z9JIU8_9GAMM</name>
<reference evidence="12 14" key="1">
    <citation type="journal article" date="2014" name="Genome Announc.">
        <title>Draft Genome Sequence of Xylella fastidiosa Pear Leaf Scorch Strain in Taiwan.</title>
        <authorList>
            <person name="Su C.C."/>
            <person name="Deng W.L."/>
            <person name="Jan F.J."/>
            <person name="Chang C.J."/>
            <person name="Huang H."/>
            <person name="Chen J."/>
        </authorList>
    </citation>
    <scope>NUCLEOTIDE SEQUENCE [LARGE SCALE GENOMIC DNA]</scope>
    <source>
        <strain evidence="12 14">PLS229</strain>
    </source>
</reference>
<keyword evidence="7 9" id="KW-0472">Membrane</keyword>
<evidence type="ECO:0000256" key="7">
    <source>
        <dbReference type="ARBA" id="ARBA00023136"/>
    </source>
</evidence>
<evidence type="ECO:0000259" key="11">
    <source>
        <dbReference type="Pfam" id="PF13954"/>
    </source>
</evidence>
<dbReference type="FunFam" id="2.60.40.2610:FF:000001">
    <property type="entry name" value="Outer membrane fimbrial usher protein"/>
    <property type="match status" value="1"/>
</dbReference>
<comment type="similarity">
    <text evidence="2 9">Belongs to the fimbrial export usher family.</text>
</comment>
<dbReference type="GO" id="GO:0015473">
    <property type="term" value="F:fimbrial usher porin activity"/>
    <property type="evidence" value="ECO:0007669"/>
    <property type="project" value="InterPro"/>
</dbReference>